<organism evidence="1">
    <name type="scientific">uncultured Caudovirales phage</name>
    <dbReference type="NCBI Taxonomy" id="2100421"/>
    <lineage>
        <taxon>Viruses</taxon>
        <taxon>Duplodnaviria</taxon>
        <taxon>Heunggongvirae</taxon>
        <taxon>Uroviricota</taxon>
        <taxon>Caudoviricetes</taxon>
        <taxon>Peduoviridae</taxon>
        <taxon>Maltschvirus</taxon>
        <taxon>Maltschvirus maltsch</taxon>
    </lineage>
</organism>
<protein>
    <submittedName>
        <fullName evidence="1">Uncharacterized protein</fullName>
    </submittedName>
</protein>
<dbReference type="EMBL" id="LR796138">
    <property type="protein sequence ID" value="CAB4120880.1"/>
    <property type="molecule type" value="Genomic_DNA"/>
</dbReference>
<gene>
    <name evidence="1" type="ORF">UFOVP2_44</name>
</gene>
<accession>A0A6J5KKE4</accession>
<evidence type="ECO:0000313" key="1">
    <source>
        <dbReference type="EMBL" id="CAB4120880.1"/>
    </source>
</evidence>
<name>A0A6J5KKE4_9CAUD</name>
<sequence length="410" mass="39630">MPTTQPDPNDPWGWNAWAQTQDPGLYGMAKSAITPDNFGAFKGELQAAGKWNPEWDAFANYQAPTGDVGNAGEPGPAAPDLSSLAGYQVGSARSSGYDRINALFDPSGAQIGGDVSQASGSMHGKDYATMAAVLGAGYGMGLGFEALGAGAGLGDTAALGASQVGALGGAAPEVGAGTITGGTGLGTGGVTGLTMGLGEAGAGGMTLGGSAGGLTAAGSAAGGTTATGLASTGLGAAGGAGGAGGIGSLLSSAGSSLGKMNLGQWAQLGSSLYGLYQGNQMMKMGQNADPFAPYRGQYAAQLNTLMQNPSSVTSLPGYQAGMSQAEQALTRQSASQGLTGSGTTAAALANAGANYQGTFFNNYLNQLAGLAGAGSTGAQGSMAGYAAGANTQNQSLQNLMKLWPTVGGGG</sequence>
<reference evidence="1" key="1">
    <citation type="submission" date="2020-04" db="EMBL/GenBank/DDBJ databases">
        <authorList>
            <person name="Chiriac C."/>
            <person name="Salcher M."/>
            <person name="Ghai R."/>
            <person name="Kavagutti S V."/>
        </authorList>
    </citation>
    <scope>NUCLEOTIDE SEQUENCE</scope>
</reference>
<proteinExistence type="predicted"/>